<sequence>MARYPNGRIPSSMLVTVGPEQVLTRATAARWAAMVKEGKRRHGVTLRISSGANGYRTIQNQQQARDYWCARGNCGMAAWPGTSSHGGEYKGRDCLAIDVANWSAIGWSNFTRLCKDYGFQAGYFDGNGKPYEPWHIIDWSPYSMPATAGNARPISTDPGDPEEEDDDMARNVIYKTTDPKYKFRAAVTNDVSGLWVEFVDNQAGTMNELARAYQTGDAIEVTPSMFAAARDAAAAVRPR</sequence>
<keyword evidence="2" id="KW-1185">Reference proteome</keyword>
<reference evidence="2" key="1">
    <citation type="journal article" date="2019" name="Int. J. Syst. Evol. Microbiol.">
        <title>The Global Catalogue of Microorganisms (GCM) 10K type strain sequencing project: providing services to taxonomists for standard genome sequencing and annotation.</title>
        <authorList>
            <consortium name="The Broad Institute Genomics Platform"/>
            <consortium name="The Broad Institute Genome Sequencing Center for Infectious Disease"/>
            <person name="Wu L."/>
            <person name="Ma J."/>
        </authorList>
    </citation>
    <scope>NUCLEOTIDE SEQUENCE [LARGE SCALE GENOMIC DNA]</scope>
    <source>
        <strain evidence="2">JCM 17024</strain>
    </source>
</reference>
<protein>
    <recommendedName>
        <fullName evidence="3">Peptidase M15B domain-containing protein</fullName>
    </recommendedName>
</protein>
<comment type="caution">
    <text evidence="1">The sequence shown here is derived from an EMBL/GenBank/DDBJ whole genome shotgun (WGS) entry which is preliminary data.</text>
</comment>
<gene>
    <name evidence="1" type="ORF">GCM10022383_26960</name>
</gene>
<dbReference type="RefSeq" id="WP_344820225.1">
    <property type="nucleotide sequence ID" value="NZ_BAABCP010000002.1"/>
</dbReference>
<name>A0ABP7NI77_9MICO</name>
<accession>A0ABP7NI77</accession>
<dbReference type="EMBL" id="BAABCP010000002">
    <property type="protein sequence ID" value="GAA3947760.1"/>
    <property type="molecule type" value="Genomic_DNA"/>
</dbReference>
<dbReference type="InterPro" id="IPR009045">
    <property type="entry name" value="Zn_M74/Hedgehog-like"/>
</dbReference>
<organism evidence="1 2">
    <name type="scientific">Microbacterium soli</name>
    <dbReference type="NCBI Taxonomy" id="446075"/>
    <lineage>
        <taxon>Bacteria</taxon>
        <taxon>Bacillati</taxon>
        <taxon>Actinomycetota</taxon>
        <taxon>Actinomycetes</taxon>
        <taxon>Micrococcales</taxon>
        <taxon>Microbacteriaceae</taxon>
        <taxon>Microbacterium</taxon>
    </lineage>
</organism>
<evidence type="ECO:0000313" key="2">
    <source>
        <dbReference type="Proteomes" id="UP001501591"/>
    </source>
</evidence>
<evidence type="ECO:0008006" key="3">
    <source>
        <dbReference type="Google" id="ProtNLM"/>
    </source>
</evidence>
<dbReference type="SUPFAM" id="SSF55166">
    <property type="entry name" value="Hedgehog/DD-peptidase"/>
    <property type="match status" value="1"/>
</dbReference>
<dbReference type="Gene3D" id="3.30.1380.10">
    <property type="match status" value="1"/>
</dbReference>
<evidence type="ECO:0000313" key="1">
    <source>
        <dbReference type="EMBL" id="GAA3947760.1"/>
    </source>
</evidence>
<dbReference type="Proteomes" id="UP001501591">
    <property type="component" value="Unassembled WGS sequence"/>
</dbReference>
<proteinExistence type="predicted"/>